<dbReference type="GO" id="GO:0005509">
    <property type="term" value="F:calcium ion binding"/>
    <property type="evidence" value="ECO:0007669"/>
    <property type="project" value="InterPro"/>
</dbReference>
<dbReference type="InterPro" id="IPR002683">
    <property type="entry name" value="PsbP_C"/>
</dbReference>
<dbReference type="GO" id="GO:0019898">
    <property type="term" value="C:extrinsic component of membrane"/>
    <property type="evidence" value="ECO:0007669"/>
    <property type="project" value="InterPro"/>
</dbReference>
<dbReference type="PANTHER" id="PTHR31407">
    <property type="match status" value="1"/>
</dbReference>
<reference evidence="3 4" key="1">
    <citation type="journal article" date="2016" name="DNA Res.">
        <title>The draft genome of MD-2 pineapple using hybrid error correction of long reads.</title>
        <authorList>
            <person name="Redwan R.M."/>
            <person name="Saidin A."/>
            <person name="Kumar S.V."/>
        </authorList>
    </citation>
    <scope>NUCLEOTIDE SEQUENCE [LARGE SCALE GENOMIC DNA]</scope>
    <source>
        <strain evidence="4">cv. MD2</strain>
        <tissue evidence="3">Leaf</tissue>
    </source>
</reference>
<dbReference type="GO" id="GO:0009654">
    <property type="term" value="C:photosystem II oxygen evolving complex"/>
    <property type="evidence" value="ECO:0007669"/>
    <property type="project" value="InterPro"/>
</dbReference>
<feature type="compositionally biased region" description="Pro residues" evidence="1">
    <location>
        <begin position="41"/>
        <end position="50"/>
    </location>
</feature>
<dbReference type="GO" id="GO:0015979">
    <property type="term" value="P:photosynthesis"/>
    <property type="evidence" value="ECO:0007669"/>
    <property type="project" value="InterPro"/>
</dbReference>
<dbReference type="Proteomes" id="UP000092600">
    <property type="component" value="Unassembled WGS sequence"/>
</dbReference>
<dbReference type="AlphaFoldDB" id="A0A199VDH0"/>
<evidence type="ECO:0000313" key="3">
    <source>
        <dbReference type="EMBL" id="OAY75068.1"/>
    </source>
</evidence>
<dbReference type="SUPFAM" id="SSF55724">
    <property type="entry name" value="Mog1p/PsbP-like"/>
    <property type="match status" value="1"/>
</dbReference>
<evidence type="ECO:0000313" key="4">
    <source>
        <dbReference type="Proteomes" id="UP000092600"/>
    </source>
</evidence>
<organism evidence="3 4">
    <name type="scientific">Ananas comosus</name>
    <name type="common">Pineapple</name>
    <name type="synonym">Ananas ananas</name>
    <dbReference type="NCBI Taxonomy" id="4615"/>
    <lineage>
        <taxon>Eukaryota</taxon>
        <taxon>Viridiplantae</taxon>
        <taxon>Streptophyta</taxon>
        <taxon>Embryophyta</taxon>
        <taxon>Tracheophyta</taxon>
        <taxon>Spermatophyta</taxon>
        <taxon>Magnoliopsida</taxon>
        <taxon>Liliopsida</taxon>
        <taxon>Poales</taxon>
        <taxon>Bromeliaceae</taxon>
        <taxon>Bromelioideae</taxon>
        <taxon>Ananas</taxon>
    </lineage>
</organism>
<accession>A0A199VDH0</accession>
<protein>
    <submittedName>
        <fullName evidence="3">Thylakoid lumenal 19 kDa protein, chloroplastic</fullName>
    </submittedName>
</protein>
<dbReference type="EMBL" id="LSRQ01002221">
    <property type="protein sequence ID" value="OAY75068.1"/>
    <property type="molecule type" value="Genomic_DNA"/>
</dbReference>
<evidence type="ECO:0000256" key="1">
    <source>
        <dbReference type="SAM" id="MobiDB-lite"/>
    </source>
</evidence>
<feature type="compositionally biased region" description="Low complexity" evidence="1">
    <location>
        <begin position="51"/>
        <end position="60"/>
    </location>
</feature>
<proteinExistence type="predicted"/>
<feature type="region of interest" description="Disordered" evidence="1">
    <location>
        <begin position="32"/>
        <end position="60"/>
    </location>
</feature>
<gene>
    <name evidence="3" type="ORF">ACMD2_02865</name>
</gene>
<feature type="domain" description="PsbP C-terminal" evidence="2">
    <location>
        <begin position="121"/>
        <end position="261"/>
    </location>
</feature>
<dbReference type="PANTHER" id="PTHR31407:SF20">
    <property type="entry name" value="THYLAKOID LUMENAL 19 KDA PROTEIN, CHLOROPLASTIC"/>
    <property type="match status" value="1"/>
</dbReference>
<dbReference type="Pfam" id="PF01789">
    <property type="entry name" value="PsbP"/>
    <property type="match status" value="1"/>
</dbReference>
<dbReference type="Gene3D" id="3.40.1000.10">
    <property type="entry name" value="Mog1/PsbP, alpha/beta/alpha sandwich"/>
    <property type="match status" value="1"/>
</dbReference>
<evidence type="ECO:0000259" key="2">
    <source>
        <dbReference type="Pfam" id="PF01789"/>
    </source>
</evidence>
<name>A0A199VDH0_ANACO</name>
<comment type="caution">
    <text evidence="3">The sequence shown here is derived from an EMBL/GenBank/DDBJ whole genome shotgun (WGS) entry which is preliminary data.</text>
</comment>
<sequence length="276" mass="29957">MKCYSRGTWRQYIGFNLIPSNGDSLLPLRPPLHPFQHLRPPHPQTPPLSPLTPTTNTKPLSSSLASALAASVLLLSSPSSSSSSLAAAGDPSSSFQIYYGTAASAANYGGYGGNASKKDSAEYTYEVPAGWKERLVSKVEKGTNGTDSEFFNPKKRSEREYLTFLSGLRALAPVDDVLNNLALSDVALQDQIAAADAVRSRERRDDRGQLYYDYEIEGAAAHSLISVTCARNKLYAHFVTAPNPEWTRDQDTLRRLHHSFRTVAADTPASSSSSSS</sequence>
<dbReference type="InterPro" id="IPR016123">
    <property type="entry name" value="Mog1/PsbP_a/b/a-sand"/>
</dbReference>
<dbReference type="STRING" id="4615.A0A199VDH0"/>